<accession>A0A067SHF9</accession>
<dbReference type="Proteomes" id="UP000027222">
    <property type="component" value="Unassembled WGS sequence"/>
</dbReference>
<evidence type="ECO:0000256" key="1">
    <source>
        <dbReference type="SAM" id="Phobius"/>
    </source>
</evidence>
<evidence type="ECO:0000313" key="3">
    <source>
        <dbReference type="Proteomes" id="UP000027222"/>
    </source>
</evidence>
<keyword evidence="1" id="KW-0812">Transmembrane</keyword>
<keyword evidence="3" id="KW-1185">Reference proteome</keyword>
<evidence type="ECO:0000313" key="2">
    <source>
        <dbReference type="EMBL" id="KDR70375.1"/>
    </source>
</evidence>
<dbReference type="AlphaFoldDB" id="A0A067SHF9"/>
<keyword evidence="1" id="KW-1133">Transmembrane helix</keyword>
<name>A0A067SHF9_GALM3</name>
<gene>
    <name evidence="2" type="ORF">GALMADRAFT_159876</name>
</gene>
<proteinExistence type="predicted"/>
<keyword evidence="1" id="KW-0472">Membrane</keyword>
<dbReference type="EMBL" id="KL142397">
    <property type="protein sequence ID" value="KDR70375.1"/>
    <property type="molecule type" value="Genomic_DNA"/>
</dbReference>
<sequence length="90" mass="10141">MRSGAACADGEPADDDDDDDVDASMLFSVDFFLTTSSVTTLILTLLVWFNAFPHKHNSHPKLPRNHLLHLSHLNWNPRRPPGMGWVAHEH</sequence>
<reference evidence="3" key="1">
    <citation type="journal article" date="2014" name="Proc. Natl. Acad. Sci. U.S.A.">
        <title>Extensive sampling of basidiomycete genomes demonstrates inadequacy of the white-rot/brown-rot paradigm for wood decay fungi.</title>
        <authorList>
            <person name="Riley R."/>
            <person name="Salamov A.A."/>
            <person name="Brown D.W."/>
            <person name="Nagy L.G."/>
            <person name="Floudas D."/>
            <person name="Held B.W."/>
            <person name="Levasseur A."/>
            <person name="Lombard V."/>
            <person name="Morin E."/>
            <person name="Otillar R."/>
            <person name="Lindquist E.A."/>
            <person name="Sun H."/>
            <person name="LaButti K.M."/>
            <person name="Schmutz J."/>
            <person name="Jabbour D."/>
            <person name="Luo H."/>
            <person name="Baker S.E."/>
            <person name="Pisabarro A.G."/>
            <person name="Walton J.D."/>
            <person name="Blanchette R.A."/>
            <person name="Henrissat B."/>
            <person name="Martin F."/>
            <person name="Cullen D."/>
            <person name="Hibbett D.S."/>
            <person name="Grigoriev I.V."/>
        </authorList>
    </citation>
    <scope>NUCLEOTIDE SEQUENCE [LARGE SCALE GENOMIC DNA]</scope>
    <source>
        <strain evidence="3">CBS 339.88</strain>
    </source>
</reference>
<feature type="transmembrane region" description="Helical" evidence="1">
    <location>
        <begin position="31"/>
        <end position="52"/>
    </location>
</feature>
<dbReference type="HOGENOM" id="CLU_2441001_0_0_1"/>
<organism evidence="2 3">
    <name type="scientific">Galerina marginata (strain CBS 339.88)</name>
    <dbReference type="NCBI Taxonomy" id="685588"/>
    <lineage>
        <taxon>Eukaryota</taxon>
        <taxon>Fungi</taxon>
        <taxon>Dikarya</taxon>
        <taxon>Basidiomycota</taxon>
        <taxon>Agaricomycotina</taxon>
        <taxon>Agaricomycetes</taxon>
        <taxon>Agaricomycetidae</taxon>
        <taxon>Agaricales</taxon>
        <taxon>Agaricineae</taxon>
        <taxon>Strophariaceae</taxon>
        <taxon>Galerina</taxon>
    </lineage>
</organism>
<protein>
    <submittedName>
        <fullName evidence="2">Uncharacterized protein</fullName>
    </submittedName>
</protein>